<dbReference type="PANTHER" id="PTHR43664">
    <property type="entry name" value="MONOAMINE OXIDASE-RELATED"/>
    <property type="match status" value="1"/>
</dbReference>
<organism evidence="2 3">
    <name type="scientific">Croceicoccus ponticola</name>
    <dbReference type="NCBI Taxonomy" id="2217664"/>
    <lineage>
        <taxon>Bacteria</taxon>
        <taxon>Pseudomonadati</taxon>
        <taxon>Pseudomonadota</taxon>
        <taxon>Alphaproteobacteria</taxon>
        <taxon>Sphingomonadales</taxon>
        <taxon>Erythrobacteraceae</taxon>
        <taxon>Croceicoccus</taxon>
    </lineage>
</organism>
<dbReference type="SUPFAM" id="SSF54637">
    <property type="entry name" value="Thioesterase/thiol ester dehydrase-isomerase"/>
    <property type="match status" value="1"/>
</dbReference>
<dbReference type="Pfam" id="PF01575">
    <property type="entry name" value="MaoC_dehydratas"/>
    <property type="match status" value="1"/>
</dbReference>
<evidence type="ECO:0000313" key="3">
    <source>
        <dbReference type="Proteomes" id="UP000283003"/>
    </source>
</evidence>
<feature type="domain" description="MaoC-like" evidence="1">
    <location>
        <begin position="18"/>
        <end position="113"/>
    </location>
</feature>
<protein>
    <submittedName>
        <fullName evidence="2">MaoC family dehydratase</fullName>
    </submittedName>
</protein>
<evidence type="ECO:0000259" key="1">
    <source>
        <dbReference type="Pfam" id="PF01575"/>
    </source>
</evidence>
<proteinExistence type="predicted"/>
<name>A0A437H0Q3_9SPHN</name>
<dbReference type="InterPro" id="IPR052342">
    <property type="entry name" value="MCH/BMMD"/>
</dbReference>
<accession>A0A437H0Q3</accession>
<dbReference type="PANTHER" id="PTHR43664:SF1">
    <property type="entry name" value="BETA-METHYLMALYL-COA DEHYDRATASE"/>
    <property type="match status" value="1"/>
</dbReference>
<dbReference type="RefSeq" id="WP_127611378.1">
    <property type="nucleotide sequence ID" value="NZ_RXOL01000001.1"/>
</dbReference>
<dbReference type="InterPro" id="IPR029069">
    <property type="entry name" value="HotDog_dom_sf"/>
</dbReference>
<dbReference type="Proteomes" id="UP000283003">
    <property type="component" value="Unassembled WGS sequence"/>
</dbReference>
<evidence type="ECO:0000313" key="2">
    <source>
        <dbReference type="EMBL" id="RVQ69188.1"/>
    </source>
</evidence>
<dbReference type="InterPro" id="IPR002539">
    <property type="entry name" value="MaoC-like_dom"/>
</dbReference>
<reference evidence="2 3" key="1">
    <citation type="submission" date="2018-12" db="EMBL/GenBank/DDBJ databases">
        <title>Croceicoccus ponticola sp. nov., a lipolytic bacterium isolated from seawater.</title>
        <authorList>
            <person name="Yoon J.-H."/>
        </authorList>
    </citation>
    <scope>NUCLEOTIDE SEQUENCE [LARGE SCALE GENOMIC DNA]</scope>
    <source>
        <strain evidence="2 3">GM-16</strain>
    </source>
</reference>
<dbReference type="Gene3D" id="3.10.129.10">
    <property type="entry name" value="Hotdog Thioesterase"/>
    <property type="match status" value="1"/>
</dbReference>
<keyword evidence="3" id="KW-1185">Reference proteome</keyword>
<dbReference type="CDD" id="cd03454">
    <property type="entry name" value="YdeM"/>
    <property type="match status" value="1"/>
</dbReference>
<dbReference type="AlphaFoldDB" id="A0A437H0Q3"/>
<comment type="caution">
    <text evidence="2">The sequence shown here is derived from an EMBL/GenBank/DDBJ whole genome shotgun (WGS) entry which is preliminary data.</text>
</comment>
<sequence length="152" mass="16760">MPYFEEIELGASEPFGHYVVTRDEVIEFARRYDPQLFHLEDEAAAAGPFGKLAASGWMTAALTMKMLVDHRIGNDGTSLGGAGLKDLKWHRPVYPGDVLSVRQTIVDKRRSKSRPELGLITQFVETLDADGSVVMSMTTTGLFAVRDQAVTD</sequence>
<gene>
    <name evidence="2" type="ORF">EKN06_03025</name>
</gene>
<dbReference type="EMBL" id="RXOL01000001">
    <property type="protein sequence ID" value="RVQ69188.1"/>
    <property type="molecule type" value="Genomic_DNA"/>
</dbReference>
<dbReference type="OrthoDB" id="9797938at2"/>